<evidence type="ECO:0000259" key="8">
    <source>
        <dbReference type="PROSITE" id="PS51285"/>
    </source>
</evidence>
<protein>
    <recommendedName>
        <fullName evidence="11">Protein kinase domain-containing protein</fullName>
    </recommendedName>
</protein>
<evidence type="ECO:0000256" key="1">
    <source>
        <dbReference type="ARBA" id="ARBA00022527"/>
    </source>
</evidence>
<proteinExistence type="predicted"/>
<dbReference type="InterPro" id="IPR008271">
    <property type="entry name" value="Ser/Thr_kinase_AS"/>
</dbReference>
<feature type="compositionally biased region" description="Basic and acidic residues" evidence="6">
    <location>
        <begin position="733"/>
        <end position="747"/>
    </location>
</feature>
<evidence type="ECO:0000256" key="5">
    <source>
        <dbReference type="ARBA" id="ARBA00022840"/>
    </source>
</evidence>
<feature type="compositionally biased region" description="Basic and acidic residues" evidence="6">
    <location>
        <begin position="117"/>
        <end position="133"/>
    </location>
</feature>
<feature type="domain" description="Protein kinase" evidence="7">
    <location>
        <begin position="713"/>
        <end position="1027"/>
    </location>
</feature>
<feature type="compositionally biased region" description="Basic and acidic residues" evidence="6">
    <location>
        <begin position="633"/>
        <end position="651"/>
    </location>
</feature>
<feature type="region of interest" description="Disordered" evidence="6">
    <location>
        <begin position="449"/>
        <end position="757"/>
    </location>
</feature>
<dbReference type="Proteomes" id="UP000694892">
    <property type="component" value="Chromosome 8L"/>
</dbReference>
<feature type="compositionally biased region" description="Basic and acidic residues" evidence="6">
    <location>
        <begin position="524"/>
        <end position="542"/>
    </location>
</feature>
<dbReference type="InterPro" id="IPR000961">
    <property type="entry name" value="AGC-kinase_C"/>
</dbReference>
<evidence type="ECO:0000313" key="9">
    <source>
        <dbReference type="EMBL" id="OCT69483.1"/>
    </source>
</evidence>
<reference evidence="10" key="1">
    <citation type="journal article" date="2016" name="Nature">
        <title>Genome evolution in the allotetraploid frog Xenopus laevis.</title>
        <authorList>
            <person name="Session A.M."/>
            <person name="Uno Y."/>
            <person name="Kwon T."/>
            <person name="Chapman J.A."/>
            <person name="Toyoda A."/>
            <person name="Takahashi S."/>
            <person name="Fukui A."/>
            <person name="Hikosaka A."/>
            <person name="Suzuki A."/>
            <person name="Kondo M."/>
            <person name="van Heeringen S.J."/>
            <person name="Quigley I."/>
            <person name="Heinz S."/>
            <person name="Ogino H."/>
            <person name="Ochi H."/>
            <person name="Hellsten U."/>
            <person name="Lyons J.B."/>
            <person name="Simakov O."/>
            <person name="Putnam N."/>
            <person name="Stites J."/>
            <person name="Kuroki Y."/>
            <person name="Tanaka T."/>
            <person name="Michiue T."/>
            <person name="Watanabe M."/>
            <person name="Bogdanovic O."/>
            <person name="Lister R."/>
            <person name="Georgiou G."/>
            <person name="Paranjpe S.S."/>
            <person name="van Kruijsbergen I."/>
            <person name="Shu S."/>
            <person name="Carlson J."/>
            <person name="Kinoshita T."/>
            <person name="Ohta Y."/>
            <person name="Mawaribuchi S."/>
            <person name="Jenkins J."/>
            <person name="Grimwood J."/>
            <person name="Schmutz J."/>
            <person name="Mitros T."/>
            <person name="Mozaffari S.V."/>
            <person name="Suzuki Y."/>
            <person name="Haramoto Y."/>
            <person name="Yamamoto T.S."/>
            <person name="Takagi C."/>
            <person name="Heald R."/>
            <person name="Miller K."/>
            <person name="Haudenschild C."/>
            <person name="Kitzman J."/>
            <person name="Nakayama T."/>
            <person name="Izutsu Y."/>
            <person name="Robert J."/>
            <person name="Fortriede J."/>
            <person name="Burns K."/>
            <person name="Lotay V."/>
            <person name="Karimi K."/>
            <person name="Yasuoka Y."/>
            <person name="Dichmann D.S."/>
            <person name="Flajnik M.F."/>
            <person name="Houston D.W."/>
            <person name="Shendure J."/>
            <person name="DuPasquier L."/>
            <person name="Vize P.D."/>
            <person name="Zorn A.M."/>
            <person name="Ito M."/>
            <person name="Marcotte E.M."/>
            <person name="Wallingford J.B."/>
            <person name="Ito Y."/>
            <person name="Asashima M."/>
            <person name="Ueno N."/>
            <person name="Matsuda Y."/>
            <person name="Veenstra G.J."/>
            <person name="Fujiyama A."/>
            <person name="Harland R.M."/>
            <person name="Taira M."/>
            <person name="Rokhsar D.S."/>
        </authorList>
    </citation>
    <scope>NUCLEOTIDE SEQUENCE [LARGE SCALE GENOMIC DNA]</scope>
    <source>
        <strain evidence="10">J</strain>
    </source>
</reference>
<dbReference type="Pfam" id="PF00069">
    <property type="entry name" value="Pkinase"/>
    <property type="match status" value="1"/>
</dbReference>
<dbReference type="GO" id="GO:0005524">
    <property type="term" value="F:ATP binding"/>
    <property type="evidence" value="ECO:0007669"/>
    <property type="project" value="UniProtKB-KW"/>
</dbReference>
<evidence type="ECO:0000259" key="7">
    <source>
        <dbReference type="PROSITE" id="PS50011"/>
    </source>
</evidence>
<keyword evidence="3" id="KW-0547">Nucleotide-binding</keyword>
<organism evidence="9 10">
    <name type="scientific">Xenopus laevis</name>
    <name type="common">African clawed frog</name>
    <dbReference type="NCBI Taxonomy" id="8355"/>
    <lineage>
        <taxon>Eukaryota</taxon>
        <taxon>Metazoa</taxon>
        <taxon>Chordata</taxon>
        <taxon>Craniata</taxon>
        <taxon>Vertebrata</taxon>
        <taxon>Euteleostomi</taxon>
        <taxon>Amphibia</taxon>
        <taxon>Batrachia</taxon>
        <taxon>Anura</taxon>
        <taxon>Pipoidea</taxon>
        <taxon>Pipidae</taxon>
        <taxon>Xenopodinae</taxon>
        <taxon>Xenopus</taxon>
        <taxon>Xenopus</taxon>
    </lineage>
</organism>
<feature type="compositionally biased region" description="Basic and acidic residues" evidence="6">
    <location>
        <begin position="682"/>
        <end position="691"/>
    </location>
</feature>
<dbReference type="AlphaFoldDB" id="A0A974H973"/>
<dbReference type="SMART" id="SM00220">
    <property type="entry name" value="S_TKc"/>
    <property type="match status" value="1"/>
</dbReference>
<dbReference type="InterPro" id="IPR011009">
    <property type="entry name" value="Kinase-like_dom_sf"/>
</dbReference>
<keyword evidence="1" id="KW-0723">Serine/threonine-protein kinase</keyword>
<feature type="compositionally biased region" description="Basic and acidic residues" evidence="6">
    <location>
        <begin position="143"/>
        <end position="154"/>
    </location>
</feature>
<feature type="compositionally biased region" description="Basic and acidic residues" evidence="6">
    <location>
        <begin position="87"/>
        <end position="110"/>
    </location>
</feature>
<dbReference type="Gene3D" id="1.10.510.10">
    <property type="entry name" value="Transferase(Phosphotransferase) domain 1"/>
    <property type="match status" value="1"/>
</dbReference>
<dbReference type="Gene3D" id="3.30.200.20">
    <property type="entry name" value="Phosphorylase Kinase, domain 1"/>
    <property type="match status" value="1"/>
</dbReference>
<feature type="compositionally biased region" description="Basic and acidic residues" evidence="6">
    <location>
        <begin position="57"/>
        <end position="77"/>
    </location>
</feature>
<gene>
    <name evidence="9" type="ORF">XELAEV_18040794mg</name>
</gene>
<evidence type="ECO:0000256" key="4">
    <source>
        <dbReference type="ARBA" id="ARBA00022777"/>
    </source>
</evidence>
<keyword evidence="5" id="KW-0067">ATP-binding</keyword>
<evidence type="ECO:0000313" key="10">
    <source>
        <dbReference type="Proteomes" id="UP000694892"/>
    </source>
</evidence>
<feature type="non-terminal residue" evidence="9">
    <location>
        <position position="1"/>
    </location>
</feature>
<dbReference type="SUPFAM" id="SSF56112">
    <property type="entry name" value="Protein kinase-like (PK-like)"/>
    <property type="match status" value="1"/>
</dbReference>
<evidence type="ECO:0008006" key="11">
    <source>
        <dbReference type="Google" id="ProtNLM"/>
    </source>
</evidence>
<dbReference type="FunFam" id="1.10.510.10:FF:000210">
    <property type="entry name" value="Non-specific serine/threonine protein kinase"/>
    <property type="match status" value="1"/>
</dbReference>
<name>A0A974H973_XENLA</name>
<accession>A0A974H973</accession>
<dbReference type="PROSITE" id="PS50011">
    <property type="entry name" value="PROTEIN_KINASE_DOM"/>
    <property type="match status" value="1"/>
</dbReference>
<dbReference type="PROSITE" id="PS00108">
    <property type="entry name" value="PROTEIN_KINASE_ST"/>
    <property type="match status" value="1"/>
</dbReference>
<dbReference type="GO" id="GO:0004674">
    <property type="term" value="F:protein serine/threonine kinase activity"/>
    <property type="evidence" value="ECO:0007669"/>
    <property type="project" value="UniProtKB-KW"/>
</dbReference>
<evidence type="ECO:0000256" key="3">
    <source>
        <dbReference type="ARBA" id="ARBA00022741"/>
    </source>
</evidence>
<feature type="compositionally biased region" description="Basic residues" evidence="6">
    <location>
        <begin position="718"/>
        <end position="732"/>
    </location>
</feature>
<feature type="domain" description="AGC-kinase C-terminal" evidence="8">
    <location>
        <begin position="1028"/>
        <end position="1088"/>
    </location>
</feature>
<feature type="compositionally biased region" description="Basic and acidic residues" evidence="6">
    <location>
        <begin position="566"/>
        <end position="582"/>
    </location>
</feature>
<evidence type="ECO:0000256" key="2">
    <source>
        <dbReference type="ARBA" id="ARBA00022679"/>
    </source>
</evidence>
<dbReference type="EMBL" id="CM004480">
    <property type="protein sequence ID" value="OCT69483.1"/>
    <property type="molecule type" value="Genomic_DNA"/>
</dbReference>
<dbReference type="InterPro" id="IPR000719">
    <property type="entry name" value="Prot_kinase_dom"/>
</dbReference>
<feature type="region of interest" description="Disordered" evidence="6">
    <location>
        <begin position="183"/>
        <end position="236"/>
    </location>
</feature>
<feature type="region of interest" description="Disordered" evidence="6">
    <location>
        <begin position="31"/>
        <end position="163"/>
    </location>
</feature>
<sequence>HPVSLQTEEIAPTPSLSTEIIVLVYEQENAQKEGEGISKNTESSHVIPLVTGSDIQLKAEDNQEVEKKCPDSTESAHETSLATKSDVSLKAEDKETEEKESSGRSTESAHETSLATEKTEKKESSDRSTESAHETSLATRSDVPLKAEYKKAESSDSSSESNILHILKDSSRSLLELIGNLPSSRELTEEEDIKTSAECPAPLTVPETVPDTGDIVTLPGQEEPQPEMKESSDSTESNLVHTFIVSRENSDKVMDLSPELEDTKKEAVIESPECPVPTTPEEIVPAMSVGAGNILILQEVHSVETSDSLKDEPSAGVMNIIFVQEAKEPAVVIDYNISVPPVSTDVCPDTPLGTGQIEPLQEQKDQQIEGTQTKLLTVEKLTEADEAKGTESLKSDCHSVASVKKDPKPAALSKMDEIPKTPLAYAKPLKSEKHPRSILRKNIPLKVKTTTDQPKGAESLPLVKIPEKETGEMKEMVQKPKSPQVLPKQEKAPEKTSSGSVPRKDVPLIGKTLTKSSVRRLPTIKKDDRRPSVMDRRVEEPKAPLVHPKKVETGGTLISKPILPPIKKDDRKPMDQMAEEPKTPLVNPQKMEASGMPSIRSKLERKVPLHAKLPHPMKETESVKSYGRRLPPIKKDDRKPRVTDKVVEKPKSPLGLPKRVKSPVASPGSKVPLYGKTTDQLKGTEKARADSRTLPPLKKVDRRPSVMVPKPPAEPKLRKGQGRSPPLKRRKAADKAERPDSPKRTKEQTPVVPKTEADGLLIKPVQKDPSPCESIKVVETVKTPSVSSKPAKSQEMDQVQKALEAKCISSSESSNKSVHLVPSIKERTPFLVWNFQSFQTEHHVLLAMEFASGGDLASHLKKGPLPPERILFYGACIVLGVEFLHKHKIVHRDLKPHNILIDSTGYAKLADFGLCEKVVRRDGKIKGCCGTRNYLAPEMLTSEFYNESVDWWSVGVIMYKMVVGKLPFTGENKAALFDNIILQTPKYPPSLDVPTRILLERFLIKDGSNRLGGFTYGAKEVKQQEYFKTIDWEALAKKQVEAPFIPDPYEECTTVEPVMVVTPSRSKESISDDVQSEFDAFFKSIELK</sequence>
<dbReference type="PANTHER" id="PTHR24351">
    <property type="entry name" value="RIBOSOMAL PROTEIN S6 KINASE"/>
    <property type="match status" value="1"/>
</dbReference>
<feature type="compositionally biased region" description="Basic and acidic residues" evidence="6">
    <location>
        <begin position="465"/>
        <end position="478"/>
    </location>
</feature>
<evidence type="ECO:0000256" key="6">
    <source>
        <dbReference type="SAM" id="MobiDB-lite"/>
    </source>
</evidence>
<keyword evidence="4" id="KW-0418">Kinase</keyword>
<dbReference type="PROSITE" id="PS51285">
    <property type="entry name" value="AGC_KINASE_CTER"/>
    <property type="match status" value="1"/>
</dbReference>
<keyword evidence="2" id="KW-0808">Transferase</keyword>